<gene>
    <name evidence="2" type="ORF">D3875_08775</name>
</gene>
<feature type="transmembrane region" description="Helical" evidence="1">
    <location>
        <begin position="45"/>
        <end position="67"/>
    </location>
</feature>
<comment type="caution">
    <text evidence="2">The sequence shown here is derived from an EMBL/GenBank/DDBJ whole genome shotgun (WGS) entry which is preliminary data.</text>
</comment>
<protein>
    <submittedName>
        <fullName evidence="2">MFS transporter</fullName>
    </submittedName>
</protein>
<dbReference type="SUPFAM" id="SSF103473">
    <property type="entry name" value="MFS general substrate transporter"/>
    <property type="match status" value="1"/>
</dbReference>
<feature type="transmembrane region" description="Helical" evidence="1">
    <location>
        <begin position="357"/>
        <end position="377"/>
    </location>
</feature>
<dbReference type="InterPro" id="IPR011701">
    <property type="entry name" value="MFS"/>
</dbReference>
<dbReference type="InterPro" id="IPR036259">
    <property type="entry name" value="MFS_trans_sf"/>
</dbReference>
<feature type="transmembrane region" description="Helical" evidence="1">
    <location>
        <begin position="233"/>
        <end position="252"/>
    </location>
</feature>
<accession>A0A418V6B0</accession>
<keyword evidence="1" id="KW-0812">Transmembrane</keyword>
<dbReference type="GO" id="GO:0022857">
    <property type="term" value="F:transmembrane transporter activity"/>
    <property type="evidence" value="ECO:0007669"/>
    <property type="project" value="InterPro"/>
</dbReference>
<feature type="transmembrane region" description="Helical" evidence="1">
    <location>
        <begin position="383"/>
        <end position="401"/>
    </location>
</feature>
<dbReference type="PANTHER" id="PTHR23526">
    <property type="entry name" value="INTEGRAL MEMBRANE TRANSPORT PROTEIN-RELATED"/>
    <property type="match status" value="1"/>
</dbReference>
<sequence>MTSLRGWSRNEWLGFLNGCGVSIGDGFMSVTVVIAGFAARLGAPNWVIGLLPAIAGGGWMLPQLLVAARVRPLAYKLPVYRSAAVVRTAMYVTMVLVTAFLAQQPALCLTLFILAMLVNALASGVSGLPFLEVVSKVVAPENRPRFFGLRNLYGGLLAFAAGLAVRWILASGLAFPYNYALIFGLGTLAFTFGYWVFGRVQEPADTPQPAQGFRGEVRAIPDTLKDPHFRAFLTVRLLLAAATMSEPFYAVYALRELHFPVSTLGVFVMTLTGVAPFSNLGWQRLAEKRGSRRIIRFAALFYGLAPVWAYLVGRLDWPSWTYLGVFVLSSVATQGFNLGFTNHLLNIAPENARARYIGTLNTLVGAALFMPVLGGLLADRSGYATVFILSGLLSLVAWWLCRGLRRDA</sequence>
<keyword evidence="1" id="KW-1133">Transmembrane helix</keyword>
<dbReference type="RefSeq" id="WP_119763029.1">
    <property type="nucleotide sequence ID" value="NZ_QYUJ01000014.1"/>
</dbReference>
<dbReference type="InterPro" id="IPR052528">
    <property type="entry name" value="Sugar_transport-like"/>
</dbReference>
<dbReference type="PANTHER" id="PTHR23526:SF1">
    <property type="entry name" value="MAJOR FACILITATOR SUPERFAMILY MFS_1"/>
    <property type="match status" value="1"/>
</dbReference>
<dbReference type="AlphaFoldDB" id="A0A418V6B0"/>
<name>A0A418V6B0_9DEIO</name>
<evidence type="ECO:0000313" key="2">
    <source>
        <dbReference type="EMBL" id="RJF71647.1"/>
    </source>
</evidence>
<dbReference type="EMBL" id="QYUJ01000014">
    <property type="protein sequence ID" value="RJF71647.1"/>
    <property type="molecule type" value="Genomic_DNA"/>
</dbReference>
<feature type="transmembrane region" description="Helical" evidence="1">
    <location>
        <begin position="319"/>
        <end position="345"/>
    </location>
</feature>
<feature type="transmembrane region" description="Helical" evidence="1">
    <location>
        <begin position="79"/>
        <end position="103"/>
    </location>
</feature>
<dbReference type="Gene3D" id="1.20.1250.20">
    <property type="entry name" value="MFS general substrate transporter like domains"/>
    <property type="match status" value="1"/>
</dbReference>
<proteinExistence type="predicted"/>
<feature type="transmembrane region" description="Helical" evidence="1">
    <location>
        <begin position="152"/>
        <end position="170"/>
    </location>
</feature>
<feature type="transmembrane region" description="Helical" evidence="1">
    <location>
        <begin position="12"/>
        <end position="39"/>
    </location>
</feature>
<dbReference type="Pfam" id="PF07690">
    <property type="entry name" value="MFS_1"/>
    <property type="match status" value="1"/>
</dbReference>
<feature type="transmembrane region" description="Helical" evidence="1">
    <location>
        <begin position="109"/>
        <end position="131"/>
    </location>
</feature>
<reference evidence="2 3" key="1">
    <citation type="submission" date="2018-09" db="EMBL/GenBank/DDBJ databases">
        <authorList>
            <person name="Zhu H."/>
        </authorList>
    </citation>
    <scope>NUCLEOTIDE SEQUENCE [LARGE SCALE GENOMIC DNA]</scope>
    <source>
        <strain evidence="2 3">K2S05-167</strain>
    </source>
</reference>
<evidence type="ECO:0000313" key="3">
    <source>
        <dbReference type="Proteomes" id="UP000286287"/>
    </source>
</evidence>
<keyword evidence="1" id="KW-0472">Membrane</keyword>
<dbReference type="OrthoDB" id="54823at2"/>
<keyword evidence="3" id="KW-1185">Reference proteome</keyword>
<organism evidence="2 3">
    <name type="scientific">Deinococcus cavernae</name>
    <dbReference type="NCBI Taxonomy" id="2320857"/>
    <lineage>
        <taxon>Bacteria</taxon>
        <taxon>Thermotogati</taxon>
        <taxon>Deinococcota</taxon>
        <taxon>Deinococci</taxon>
        <taxon>Deinococcales</taxon>
        <taxon>Deinococcaceae</taxon>
        <taxon>Deinococcus</taxon>
    </lineage>
</organism>
<feature type="transmembrane region" description="Helical" evidence="1">
    <location>
        <begin position="294"/>
        <end position="313"/>
    </location>
</feature>
<evidence type="ECO:0000256" key="1">
    <source>
        <dbReference type="SAM" id="Phobius"/>
    </source>
</evidence>
<feature type="transmembrane region" description="Helical" evidence="1">
    <location>
        <begin position="264"/>
        <end position="282"/>
    </location>
</feature>
<feature type="transmembrane region" description="Helical" evidence="1">
    <location>
        <begin position="176"/>
        <end position="197"/>
    </location>
</feature>
<dbReference type="Proteomes" id="UP000286287">
    <property type="component" value="Unassembled WGS sequence"/>
</dbReference>